<sequence length="149" mass="16467">MKRVALYALALIAIVVADDKGIDDIAKKYDSEPKAIEECLAETGITTDEIYDIVDKFEDVKEDSFSGNMKESLAKYSLFLSCILKKNGMIVDSKLVVDKIIENIDKSKDDGELANKEGFKECLIALNEAEMSQEDRVFGLMLCAVNGQG</sequence>
<dbReference type="InterPro" id="IPR036728">
    <property type="entry name" value="PBP_GOBP_sf"/>
</dbReference>
<keyword evidence="1" id="KW-0732">Signal</keyword>
<dbReference type="InterPro" id="IPR006170">
    <property type="entry name" value="PBP/GOBP"/>
</dbReference>
<dbReference type="Proteomes" id="UP001430953">
    <property type="component" value="Unassembled WGS sequence"/>
</dbReference>
<dbReference type="GO" id="GO:0005549">
    <property type="term" value="F:odorant binding"/>
    <property type="evidence" value="ECO:0007669"/>
    <property type="project" value="InterPro"/>
</dbReference>
<dbReference type="Pfam" id="PF01395">
    <property type="entry name" value="PBP_GOBP"/>
    <property type="match status" value="1"/>
</dbReference>
<gene>
    <name evidence="2" type="ORF">PUN28_015085</name>
</gene>
<accession>A0AAW2EZH6</accession>
<dbReference type="EMBL" id="JADYXP020000016">
    <property type="protein sequence ID" value="KAL0108295.1"/>
    <property type="molecule type" value="Genomic_DNA"/>
</dbReference>
<evidence type="ECO:0000313" key="3">
    <source>
        <dbReference type="Proteomes" id="UP001430953"/>
    </source>
</evidence>
<reference evidence="2 3" key="1">
    <citation type="submission" date="2023-03" db="EMBL/GenBank/DDBJ databases">
        <title>High recombination rates correlate with genetic variation in Cardiocondyla obscurior ants.</title>
        <authorList>
            <person name="Errbii M."/>
        </authorList>
    </citation>
    <scope>NUCLEOTIDE SEQUENCE [LARGE SCALE GENOMIC DNA]</scope>
    <source>
        <strain evidence="2">Alpha-2009</strain>
        <tissue evidence="2">Whole body</tissue>
    </source>
</reference>
<organism evidence="2 3">
    <name type="scientific">Cardiocondyla obscurior</name>
    <dbReference type="NCBI Taxonomy" id="286306"/>
    <lineage>
        <taxon>Eukaryota</taxon>
        <taxon>Metazoa</taxon>
        <taxon>Ecdysozoa</taxon>
        <taxon>Arthropoda</taxon>
        <taxon>Hexapoda</taxon>
        <taxon>Insecta</taxon>
        <taxon>Pterygota</taxon>
        <taxon>Neoptera</taxon>
        <taxon>Endopterygota</taxon>
        <taxon>Hymenoptera</taxon>
        <taxon>Apocrita</taxon>
        <taxon>Aculeata</taxon>
        <taxon>Formicoidea</taxon>
        <taxon>Formicidae</taxon>
        <taxon>Myrmicinae</taxon>
        <taxon>Cardiocondyla</taxon>
    </lineage>
</organism>
<proteinExistence type="predicted"/>
<dbReference type="SUPFAM" id="SSF47565">
    <property type="entry name" value="Insect pheromone/odorant-binding proteins"/>
    <property type="match status" value="1"/>
</dbReference>
<feature type="chain" id="PRO_5043991113" evidence="1">
    <location>
        <begin position="18"/>
        <end position="149"/>
    </location>
</feature>
<dbReference type="AlphaFoldDB" id="A0AAW2EZH6"/>
<dbReference type="CDD" id="cd23992">
    <property type="entry name" value="PBP_GOBP"/>
    <property type="match status" value="1"/>
</dbReference>
<protein>
    <submittedName>
        <fullName evidence="2">Uncharacterized protein</fullName>
    </submittedName>
</protein>
<dbReference type="Gene3D" id="1.10.238.20">
    <property type="entry name" value="Pheromone/general odorant binding protein domain"/>
    <property type="match status" value="1"/>
</dbReference>
<feature type="signal peptide" evidence="1">
    <location>
        <begin position="1"/>
        <end position="17"/>
    </location>
</feature>
<name>A0AAW2EZH6_9HYME</name>
<evidence type="ECO:0000256" key="1">
    <source>
        <dbReference type="SAM" id="SignalP"/>
    </source>
</evidence>
<keyword evidence="3" id="KW-1185">Reference proteome</keyword>
<comment type="caution">
    <text evidence="2">The sequence shown here is derived from an EMBL/GenBank/DDBJ whole genome shotgun (WGS) entry which is preliminary data.</text>
</comment>
<evidence type="ECO:0000313" key="2">
    <source>
        <dbReference type="EMBL" id="KAL0108295.1"/>
    </source>
</evidence>